<dbReference type="AlphaFoldDB" id="A0A4Y7PEJ5"/>
<dbReference type="OrthoDB" id="128308at2759"/>
<dbReference type="InterPro" id="IPR039024">
    <property type="entry name" value="RTC4"/>
</dbReference>
<comment type="subcellular location">
    <subcellularLocation>
        <location evidence="3">Cytoplasm</location>
    </subcellularLocation>
    <subcellularLocation>
        <location evidence="2">Nucleus</location>
    </subcellularLocation>
</comment>
<keyword evidence="7" id="KW-0539">Nucleus</keyword>
<evidence type="ECO:0000256" key="1">
    <source>
        <dbReference type="ARBA" id="ARBA00002738"/>
    </source>
</evidence>
<sequence length="216" mass="24449">PTVDPRTLCPYCDQPLPEHPTEILQQLLHTVLEISRKDPRKTNPLGLKADVKQFVAVCQRHRFETKYLTMAKAAGWPTEIDFEALPTRISAMRESLQKIVDGVEPSPFLEDVEHDIRANGTRMALSLKGDFQTFDRIQPGYYGLRGRFIITNALYNLFLGKKEPLESGLLTPERYVDLVLLPETAVRLIALDMGIGRQAAMVVMKNSAKFGQHMFP</sequence>
<protein>
    <recommendedName>
        <fullName evidence="5">Restriction of telomere capping protein 4</fullName>
    </recommendedName>
</protein>
<feature type="domain" description="Restriction of telomere capping protein 4 C-terminal" evidence="8">
    <location>
        <begin position="99"/>
        <end position="216"/>
    </location>
</feature>
<accession>A0A4Y7PEJ5</accession>
<keyword evidence="10" id="KW-1185">Reference proteome</keyword>
<comment type="similarity">
    <text evidence="4">Belongs to the RTC4 family.</text>
</comment>
<evidence type="ECO:0000259" key="8">
    <source>
        <dbReference type="SMART" id="SM01312"/>
    </source>
</evidence>
<keyword evidence="6" id="KW-0963">Cytoplasm</keyword>
<organism evidence="9 10">
    <name type="scientific">Rickenella mellea</name>
    <dbReference type="NCBI Taxonomy" id="50990"/>
    <lineage>
        <taxon>Eukaryota</taxon>
        <taxon>Fungi</taxon>
        <taxon>Dikarya</taxon>
        <taxon>Basidiomycota</taxon>
        <taxon>Agaricomycotina</taxon>
        <taxon>Agaricomycetes</taxon>
        <taxon>Hymenochaetales</taxon>
        <taxon>Rickenellaceae</taxon>
        <taxon>Rickenella</taxon>
    </lineage>
</organism>
<proteinExistence type="inferred from homology"/>
<dbReference type="VEuPathDB" id="FungiDB:BD410DRAFT_689038"/>
<feature type="non-terminal residue" evidence="9">
    <location>
        <position position="216"/>
    </location>
</feature>
<evidence type="ECO:0000256" key="7">
    <source>
        <dbReference type="ARBA" id="ARBA00023242"/>
    </source>
</evidence>
<dbReference type="PANTHER" id="PTHR41391:SF1">
    <property type="entry name" value="RESTRICTION OF TELOMERE CAPPING PROTEIN 4"/>
    <property type="match status" value="1"/>
</dbReference>
<name>A0A4Y7PEJ5_9AGAM</name>
<feature type="non-terminal residue" evidence="9">
    <location>
        <position position="1"/>
    </location>
</feature>
<dbReference type="Pfam" id="PF14474">
    <property type="entry name" value="RTC4"/>
    <property type="match status" value="1"/>
</dbReference>
<evidence type="ECO:0000313" key="10">
    <source>
        <dbReference type="Proteomes" id="UP000294933"/>
    </source>
</evidence>
<dbReference type="GO" id="GO:0005737">
    <property type="term" value="C:cytoplasm"/>
    <property type="evidence" value="ECO:0007669"/>
    <property type="project" value="UniProtKB-SubCell"/>
</dbReference>
<dbReference type="InterPro" id="IPR028094">
    <property type="entry name" value="RTC4_C"/>
</dbReference>
<dbReference type="Proteomes" id="UP000294933">
    <property type="component" value="Unassembled WGS sequence"/>
</dbReference>
<dbReference type="PANTHER" id="PTHR41391">
    <property type="entry name" value="RESTRICTION OF TELOMERE CAPPING PROTEIN 4"/>
    <property type="match status" value="1"/>
</dbReference>
<evidence type="ECO:0000313" key="9">
    <source>
        <dbReference type="EMBL" id="TDL13431.1"/>
    </source>
</evidence>
<evidence type="ECO:0000256" key="4">
    <source>
        <dbReference type="ARBA" id="ARBA00009461"/>
    </source>
</evidence>
<dbReference type="GO" id="GO:0005634">
    <property type="term" value="C:nucleus"/>
    <property type="evidence" value="ECO:0007669"/>
    <property type="project" value="UniProtKB-SubCell"/>
</dbReference>
<evidence type="ECO:0000256" key="5">
    <source>
        <dbReference type="ARBA" id="ARBA00015162"/>
    </source>
</evidence>
<comment type="function">
    <text evidence="1">May be involved in a process influencing telomere capping.</text>
</comment>
<gene>
    <name evidence="9" type="ORF">BD410DRAFT_689038</name>
</gene>
<dbReference type="SMART" id="SM01312">
    <property type="entry name" value="RTC4"/>
    <property type="match status" value="1"/>
</dbReference>
<reference evidence="9 10" key="1">
    <citation type="submission" date="2018-06" db="EMBL/GenBank/DDBJ databases">
        <title>A transcriptomic atlas of mushroom development highlights an independent origin of complex multicellularity.</title>
        <authorList>
            <consortium name="DOE Joint Genome Institute"/>
            <person name="Krizsan K."/>
            <person name="Almasi E."/>
            <person name="Merenyi Z."/>
            <person name="Sahu N."/>
            <person name="Viragh M."/>
            <person name="Koszo T."/>
            <person name="Mondo S."/>
            <person name="Kiss B."/>
            <person name="Balint B."/>
            <person name="Kues U."/>
            <person name="Barry K."/>
            <person name="Hegedus J.C."/>
            <person name="Henrissat B."/>
            <person name="Johnson J."/>
            <person name="Lipzen A."/>
            <person name="Ohm R."/>
            <person name="Nagy I."/>
            <person name="Pangilinan J."/>
            <person name="Yan J."/>
            <person name="Xiong Y."/>
            <person name="Grigoriev I.V."/>
            <person name="Hibbett D.S."/>
            <person name="Nagy L.G."/>
        </authorList>
    </citation>
    <scope>NUCLEOTIDE SEQUENCE [LARGE SCALE GENOMIC DNA]</scope>
    <source>
        <strain evidence="9 10">SZMC22713</strain>
    </source>
</reference>
<evidence type="ECO:0000256" key="3">
    <source>
        <dbReference type="ARBA" id="ARBA00004496"/>
    </source>
</evidence>
<evidence type="ECO:0000256" key="2">
    <source>
        <dbReference type="ARBA" id="ARBA00004123"/>
    </source>
</evidence>
<evidence type="ECO:0000256" key="6">
    <source>
        <dbReference type="ARBA" id="ARBA00022490"/>
    </source>
</evidence>
<dbReference type="EMBL" id="ML170627">
    <property type="protein sequence ID" value="TDL13431.1"/>
    <property type="molecule type" value="Genomic_DNA"/>
</dbReference>